<accession>A0A6J4SSK2</accession>
<gene>
    <name evidence="1" type="ORF">AVDCRST_MAG13-2451</name>
</gene>
<organism evidence="1">
    <name type="scientific">uncultured Solirubrobacteraceae bacterium</name>
    <dbReference type="NCBI Taxonomy" id="1162706"/>
    <lineage>
        <taxon>Bacteria</taxon>
        <taxon>Bacillati</taxon>
        <taxon>Actinomycetota</taxon>
        <taxon>Thermoleophilia</taxon>
        <taxon>Solirubrobacterales</taxon>
        <taxon>Solirubrobacteraceae</taxon>
        <taxon>environmental samples</taxon>
    </lineage>
</organism>
<reference evidence="1" key="1">
    <citation type="submission" date="2020-02" db="EMBL/GenBank/DDBJ databases">
        <authorList>
            <person name="Meier V. D."/>
        </authorList>
    </citation>
    <scope>NUCLEOTIDE SEQUENCE</scope>
    <source>
        <strain evidence="1">AVDCRST_MAG13</strain>
    </source>
</reference>
<sequence>MPKGRPVVVLVPSGSRPHHALRDDPPPSVAGGAVVVSPVTPVGTTSRIEPPDSGHVVFSLPSPEVLLRDADDVRRAVDLAPHGPGPVVVVLEAADELREEHLALLVEAGARAPSPLVVAVLGPG</sequence>
<dbReference type="EMBL" id="CADCVO010000387">
    <property type="protein sequence ID" value="CAA9504174.1"/>
    <property type="molecule type" value="Genomic_DNA"/>
</dbReference>
<protein>
    <submittedName>
        <fullName evidence="1">Uncharacterized protein</fullName>
    </submittedName>
</protein>
<evidence type="ECO:0000313" key="1">
    <source>
        <dbReference type="EMBL" id="CAA9504174.1"/>
    </source>
</evidence>
<proteinExistence type="predicted"/>
<dbReference type="AlphaFoldDB" id="A0A6J4SSK2"/>
<name>A0A6J4SSK2_9ACTN</name>